<evidence type="ECO:0000313" key="4">
    <source>
        <dbReference type="Proteomes" id="UP000245577"/>
    </source>
</evidence>
<gene>
    <name evidence="3" type="ORF">MBBWO_04800</name>
</gene>
<sequence length="92" mass="10520">MGFCNSCGRPIVKKDYGTNEDGSPNPDYCIDCFQDGEFTEPDITLNEMIIRKSKEMMAKNPRLAETEATGITTMFLPGLKRWHVEEDYSKFD</sequence>
<dbReference type="Proteomes" id="UP000245577">
    <property type="component" value="Unassembled WGS sequence"/>
</dbReference>
<dbReference type="RefSeq" id="WP_116669302.1">
    <property type="nucleotide sequence ID" value="NZ_CALUOI010000001.1"/>
</dbReference>
<dbReference type="Pfam" id="PF12674">
    <property type="entry name" value="Zn_ribbon_2"/>
    <property type="match status" value="1"/>
</dbReference>
<dbReference type="InterPro" id="IPR025868">
    <property type="entry name" value="Zn_ribbon_dom_put"/>
</dbReference>
<feature type="region of interest" description="Disordered" evidence="1">
    <location>
        <begin position="1"/>
        <end position="25"/>
    </location>
</feature>
<dbReference type="EMBL" id="MZGU01000004">
    <property type="protein sequence ID" value="PWB85646.1"/>
    <property type="molecule type" value="Genomic_DNA"/>
</dbReference>
<dbReference type="AlphaFoldDB" id="A0A2U1S699"/>
<evidence type="ECO:0000259" key="2">
    <source>
        <dbReference type="Pfam" id="PF12674"/>
    </source>
</evidence>
<keyword evidence="4" id="KW-1185">Reference proteome</keyword>
<reference evidence="3 4" key="1">
    <citation type="submission" date="2017-03" db="EMBL/GenBank/DDBJ databases">
        <title>Genome sequence of Methanobrevibacter wosei.</title>
        <authorList>
            <person name="Poehlein A."/>
            <person name="Seedorf H."/>
            <person name="Daniel R."/>
        </authorList>
    </citation>
    <scope>NUCLEOTIDE SEQUENCE [LARGE SCALE GENOMIC DNA]</scope>
    <source>
        <strain evidence="3 4">DSM 11979</strain>
    </source>
</reference>
<organism evidence="3 4">
    <name type="scientific">Methanobrevibacter woesei</name>
    <dbReference type="NCBI Taxonomy" id="190976"/>
    <lineage>
        <taxon>Archaea</taxon>
        <taxon>Methanobacteriati</taxon>
        <taxon>Methanobacteriota</taxon>
        <taxon>Methanomada group</taxon>
        <taxon>Methanobacteria</taxon>
        <taxon>Methanobacteriales</taxon>
        <taxon>Methanobacteriaceae</taxon>
        <taxon>Methanobrevibacter</taxon>
    </lineage>
</organism>
<evidence type="ECO:0000313" key="3">
    <source>
        <dbReference type="EMBL" id="PWB85646.1"/>
    </source>
</evidence>
<evidence type="ECO:0000256" key="1">
    <source>
        <dbReference type="SAM" id="MobiDB-lite"/>
    </source>
</evidence>
<feature type="domain" description="Putative zinc ribbon" evidence="2">
    <location>
        <begin position="3"/>
        <end position="82"/>
    </location>
</feature>
<comment type="caution">
    <text evidence="3">The sequence shown here is derived from an EMBL/GenBank/DDBJ whole genome shotgun (WGS) entry which is preliminary data.</text>
</comment>
<proteinExistence type="predicted"/>
<protein>
    <submittedName>
        <fullName evidence="3">Putative zinc ribbon domain protein</fullName>
    </submittedName>
</protein>
<name>A0A2U1S699_9EURY</name>
<accession>A0A2U1S699</accession>
<dbReference type="OrthoDB" id="72884at2157"/>